<evidence type="ECO:0000313" key="6">
    <source>
        <dbReference type="Proteomes" id="UP000095576"/>
    </source>
</evidence>
<dbReference type="GO" id="GO:0006310">
    <property type="term" value="P:DNA recombination"/>
    <property type="evidence" value="ECO:0007669"/>
    <property type="project" value="UniProtKB-KW"/>
</dbReference>
<dbReference type="PANTHER" id="PTHR30349">
    <property type="entry name" value="PHAGE INTEGRASE-RELATED"/>
    <property type="match status" value="1"/>
</dbReference>
<protein>
    <submittedName>
        <fullName evidence="5">Tyrosine type site-specific recombinase</fullName>
    </submittedName>
</protein>
<dbReference type="InterPro" id="IPR013762">
    <property type="entry name" value="Integrase-like_cat_sf"/>
</dbReference>
<sequence length="339" mass="38930">MDKKELTKDEFVKEGKRMYYFPECMSFFIRELESAGKYAAVHTYTCTFHSFTEFLGGEAVKAPINEIFTPGNLKSYQEWLLNKALSWNSISTYMRTLRAVVNRIFPPGSPGHIPGLFDNVYTKVESQTKRALTGRQMQTLLSVDFREVSIELRRTLGYFRLMFLFRGMPFIDLAHLRKRDVQGNVIMYCRHKTGRRLTVRIPKAALSLLKEFSDKNSDSIYLFPILEGKLQNGAELHRSYQSALCRFNKQLVQLSSRLLSGVKVSSYTARHTWATLSFHLGIPVGIISEALGHSSVRVTETYLKPFENERVDKANDKLIISVIKCKQKSSSNFNLLYDS</sequence>
<proteinExistence type="inferred from homology"/>
<dbReference type="RefSeq" id="WP_055298371.1">
    <property type="nucleotide sequence ID" value="NZ_CAXSTA010000015.1"/>
</dbReference>
<evidence type="ECO:0000259" key="4">
    <source>
        <dbReference type="PROSITE" id="PS51898"/>
    </source>
</evidence>
<dbReference type="AlphaFoldDB" id="A0A174IFT0"/>
<reference evidence="5 6" key="1">
    <citation type="submission" date="2015-09" db="EMBL/GenBank/DDBJ databases">
        <authorList>
            <consortium name="Pathogen Informatics"/>
        </authorList>
    </citation>
    <scope>NUCLEOTIDE SEQUENCE [LARGE SCALE GENOMIC DNA]</scope>
    <source>
        <strain evidence="5 6">2789STDY5834899</strain>
    </source>
</reference>
<dbReference type="InterPro" id="IPR002104">
    <property type="entry name" value="Integrase_catalytic"/>
</dbReference>
<evidence type="ECO:0000313" key="5">
    <source>
        <dbReference type="EMBL" id="CUO83935.1"/>
    </source>
</evidence>
<evidence type="ECO:0000256" key="1">
    <source>
        <dbReference type="ARBA" id="ARBA00008857"/>
    </source>
</evidence>
<dbReference type="Pfam" id="PF00589">
    <property type="entry name" value="Phage_integrase"/>
    <property type="match status" value="1"/>
</dbReference>
<dbReference type="SUPFAM" id="SSF56349">
    <property type="entry name" value="DNA breaking-rejoining enzymes"/>
    <property type="match status" value="1"/>
</dbReference>
<dbReference type="GO" id="GO:0003677">
    <property type="term" value="F:DNA binding"/>
    <property type="evidence" value="ECO:0007669"/>
    <property type="project" value="UniProtKB-KW"/>
</dbReference>
<organism evidence="5 6">
    <name type="scientific">Bacteroides thetaiotaomicron</name>
    <dbReference type="NCBI Taxonomy" id="818"/>
    <lineage>
        <taxon>Bacteria</taxon>
        <taxon>Pseudomonadati</taxon>
        <taxon>Bacteroidota</taxon>
        <taxon>Bacteroidia</taxon>
        <taxon>Bacteroidales</taxon>
        <taxon>Bacteroidaceae</taxon>
        <taxon>Bacteroides</taxon>
    </lineage>
</organism>
<dbReference type="EMBL" id="CZAP01000001">
    <property type="protein sequence ID" value="CUO83935.1"/>
    <property type="molecule type" value="Genomic_DNA"/>
</dbReference>
<evidence type="ECO:0000256" key="3">
    <source>
        <dbReference type="ARBA" id="ARBA00023172"/>
    </source>
</evidence>
<dbReference type="InterPro" id="IPR050090">
    <property type="entry name" value="Tyrosine_recombinase_XerCD"/>
</dbReference>
<dbReference type="Pfam" id="PF13102">
    <property type="entry name" value="Phage_int_SAM_5"/>
    <property type="match status" value="1"/>
</dbReference>
<evidence type="ECO:0000256" key="2">
    <source>
        <dbReference type="ARBA" id="ARBA00023125"/>
    </source>
</evidence>
<dbReference type="GO" id="GO:0015074">
    <property type="term" value="P:DNA integration"/>
    <property type="evidence" value="ECO:0007669"/>
    <property type="project" value="InterPro"/>
</dbReference>
<dbReference type="InterPro" id="IPR025269">
    <property type="entry name" value="SAM-like_dom"/>
</dbReference>
<dbReference type="InterPro" id="IPR011010">
    <property type="entry name" value="DNA_brk_join_enz"/>
</dbReference>
<gene>
    <name evidence="5" type="ORF">ERS852511_00278</name>
</gene>
<dbReference type="InterPro" id="IPR010998">
    <property type="entry name" value="Integrase_recombinase_N"/>
</dbReference>
<dbReference type="PROSITE" id="PS51898">
    <property type="entry name" value="TYR_RECOMBINASE"/>
    <property type="match status" value="1"/>
</dbReference>
<name>A0A174IFT0_BACT4</name>
<comment type="similarity">
    <text evidence="1">Belongs to the 'phage' integrase family.</text>
</comment>
<dbReference type="Proteomes" id="UP000095576">
    <property type="component" value="Unassembled WGS sequence"/>
</dbReference>
<dbReference type="Gene3D" id="1.10.443.10">
    <property type="entry name" value="Intergrase catalytic core"/>
    <property type="match status" value="1"/>
</dbReference>
<accession>A0A174IFT0</accession>
<keyword evidence="3" id="KW-0233">DNA recombination</keyword>
<dbReference type="Gene3D" id="1.10.150.130">
    <property type="match status" value="1"/>
</dbReference>
<feature type="domain" description="Tyr recombinase" evidence="4">
    <location>
        <begin position="127"/>
        <end position="316"/>
    </location>
</feature>
<dbReference type="PANTHER" id="PTHR30349:SF64">
    <property type="entry name" value="PROPHAGE INTEGRASE INTD-RELATED"/>
    <property type="match status" value="1"/>
</dbReference>
<keyword evidence="2" id="KW-0238">DNA-binding</keyword>